<keyword evidence="5 11" id="KW-0808">Transferase</keyword>
<dbReference type="PANTHER" id="PTHR21087:SF16">
    <property type="entry name" value="SHIKIMATE KINASE 1, CHLOROPLASTIC"/>
    <property type="match status" value="1"/>
</dbReference>
<comment type="subcellular location">
    <subcellularLocation>
        <location evidence="11">Cytoplasm</location>
    </subcellularLocation>
</comment>
<dbReference type="HAMAP" id="MF_00109">
    <property type="entry name" value="Shikimate_kinase"/>
    <property type="match status" value="1"/>
</dbReference>
<dbReference type="EC" id="2.7.1.71" evidence="3 11"/>
<dbReference type="PRINTS" id="PR01100">
    <property type="entry name" value="SHIKIMTKNASE"/>
</dbReference>
<proteinExistence type="inferred from homology"/>
<dbReference type="Gene3D" id="3.40.50.300">
    <property type="entry name" value="P-loop containing nucleotide triphosphate hydrolases"/>
    <property type="match status" value="1"/>
</dbReference>
<dbReference type="InterPro" id="IPR000623">
    <property type="entry name" value="Shikimate_kinase/TSH1"/>
</dbReference>
<dbReference type="RefSeq" id="WP_341416978.1">
    <property type="nucleotide sequence ID" value="NZ_JBBPCC010000011.1"/>
</dbReference>
<organism evidence="12 13">
    <name type="scientific">Paenibacillus filicis</name>
    <dbReference type="NCBI Taxonomy" id="669464"/>
    <lineage>
        <taxon>Bacteria</taxon>
        <taxon>Bacillati</taxon>
        <taxon>Bacillota</taxon>
        <taxon>Bacilli</taxon>
        <taxon>Bacillales</taxon>
        <taxon>Paenibacillaceae</taxon>
        <taxon>Paenibacillus</taxon>
    </lineage>
</organism>
<gene>
    <name evidence="11" type="primary">aroK</name>
    <name evidence="12" type="ORF">WMW72_18360</name>
</gene>
<dbReference type="GO" id="GO:0004765">
    <property type="term" value="F:shikimate kinase activity"/>
    <property type="evidence" value="ECO:0007669"/>
    <property type="project" value="UniProtKB-EC"/>
</dbReference>
<dbReference type="CDD" id="cd00464">
    <property type="entry name" value="SK"/>
    <property type="match status" value="1"/>
</dbReference>
<sequence length="174" mass="18945">MTKRNVVLIGMMGTGKSTVGQELARRLGFAFVDSDAEVEQRQGMTIKDMFAQLGEPAFREAETDTIRTIMGKPGQVVATGGGAVLAEAGRAAMQEGGFVVALRAGVETIIRRVREDQNRPLLQGDVEERVRTIMESRKHAYDFAELKVDTDGRSVEDIADEICRAWAALSTAQA</sequence>
<feature type="binding site" evidence="11">
    <location>
        <position position="17"/>
    </location>
    <ligand>
        <name>Mg(2+)</name>
        <dbReference type="ChEBI" id="CHEBI:18420"/>
    </ligand>
</feature>
<dbReference type="InterPro" id="IPR023000">
    <property type="entry name" value="Shikimate_kinase_CS"/>
</dbReference>
<name>A0ABU9DP96_9BACL</name>
<keyword evidence="9 11" id="KW-0057">Aromatic amino acid biosynthesis</keyword>
<comment type="subunit">
    <text evidence="11">Monomer.</text>
</comment>
<dbReference type="EMBL" id="JBBPCC010000011">
    <property type="protein sequence ID" value="MEK8129870.1"/>
    <property type="molecule type" value="Genomic_DNA"/>
</dbReference>
<keyword evidence="11" id="KW-0460">Magnesium</keyword>
<keyword evidence="4 11" id="KW-0028">Amino-acid biosynthesis</keyword>
<feature type="binding site" evidence="11">
    <location>
        <position position="153"/>
    </location>
    <ligand>
        <name>ATP</name>
        <dbReference type="ChEBI" id="CHEBI:30616"/>
    </ligand>
</feature>
<keyword evidence="7 11" id="KW-0418">Kinase</keyword>
<comment type="function">
    <text evidence="11">Catalyzes the specific phosphorylation of the 3-hydroxyl group of shikimic acid using ATP as a cosubstrate.</text>
</comment>
<accession>A0ABU9DP96</accession>
<keyword evidence="6 11" id="KW-0547">Nucleotide-binding</keyword>
<evidence type="ECO:0000256" key="2">
    <source>
        <dbReference type="ARBA" id="ARBA00006997"/>
    </source>
</evidence>
<feature type="binding site" evidence="11">
    <location>
        <position position="119"/>
    </location>
    <ligand>
        <name>ATP</name>
        <dbReference type="ChEBI" id="CHEBI:30616"/>
    </ligand>
</feature>
<dbReference type="InterPro" id="IPR027417">
    <property type="entry name" value="P-loop_NTPase"/>
</dbReference>
<keyword evidence="13" id="KW-1185">Reference proteome</keyword>
<comment type="catalytic activity">
    <reaction evidence="10 11">
        <text>shikimate + ATP = 3-phosphoshikimate + ADP + H(+)</text>
        <dbReference type="Rhea" id="RHEA:13121"/>
        <dbReference type="ChEBI" id="CHEBI:15378"/>
        <dbReference type="ChEBI" id="CHEBI:30616"/>
        <dbReference type="ChEBI" id="CHEBI:36208"/>
        <dbReference type="ChEBI" id="CHEBI:145989"/>
        <dbReference type="ChEBI" id="CHEBI:456216"/>
        <dbReference type="EC" id="2.7.1.71"/>
    </reaction>
</comment>
<evidence type="ECO:0000256" key="7">
    <source>
        <dbReference type="ARBA" id="ARBA00022777"/>
    </source>
</evidence>
<dbReference type="SUPFAM" id="SSF52540">
    <property type="entry name" value="P-loop containing nucleoside triphosphate hydrolases"/>
    <property type="match status" value="1"/>
</dbReference>
<comment type="caution">
    <text evidence="12">The sequence shown here is derived from an EMBL/GenBank/DDBJ whole genome shotgun (WGS) entry which is preliminary data.</text>
</comment>
<keyword evidence="11" id="KW-0479">Metal-binding</keyword>
<keyword evidence="8 11" id="KW-0067">ATP-binding</keyword>
<evidence type="ECO:0000256" key="4">
    <source>
        <dbReference type="ARBA" id="ARBA00022605"/>
    </source>
</evidence>
<feature type="binding site" evidence="11">
    <location>
        <position position="81"/>
    </location>
    <ligand>
        <name>substrate</name>
    </ligand>
</feature>
<dbReference type="Proteomes" id="UP001469365">
    <property type="component" value="Unassembled WGS sequence"/>
</dbReference>
<dbReference type="PANTHER" id="PTHR21087">
    <property type="entry name" value="SHIKIMATE KINASE"/>
    <property type="match status" value="1"/>
</dbReference>
<evidence type="ECO:0000256" key="10">
    <source>
        <dbReference type="ARBA" id="ARBA00048567"/>
    </source>
</evidence>
<keyword evidence="11" id="KW-0963">Cytoplasm</keyword>
<evidence type="ECO:0000256" key="6">
    <source>
        <dbReference type="ARBA" id="ARBA00022741"/>
    </source>
</evidence>
<feature type="binding site" evidence="11">
    <location>
        <position position="137"/>
    </location>
    <ligand>
        <name>substrate</name>
    </ligand>
</feature>
<dbReference type="InterPro" id="IPR031322">
    <property type="entry name" value="Shikimate/glucono_kinase"/>
</dbReference>
<evidence type="ECO:0000256" key="5">
    <source>
        <dbReference type="ARBA" id="ARBA00022679"/>
    </source>
</evidence>
<feature type="binding site" evidence="11">
    <location>
        <position position="59"/>
    </location>
    <ligand>
        <name>substrate</name>
    </ligand>
</feature>
<reference evidence="12 13" key="1">
    <citation type="submission" date="2024-04" db="EMBL/GenBank/DDBJ databases">
        <title>draft genome sequnece of Paenibacillus filicis.</title>
        <authorList>
            <person name="Kim D.-U."/>
        </authorList>
    </citation>
    <scope>NUCLEOTIDE SEQUENCE [LARGE SCALE GENOMIC DNA]</scope>
    <source>
        <strain evidence="12 13">KACC14197</strain>
    </source>
</reference>
<evidence type="ECO:0000313" key="12">
    <source>
        <dbReference type="EMBL" id="MEK8129870.1"/>
    </source>
</evidence>
<feature type="binding site" evidence="11">
    <location>
        <begin position="13"/>
        <end position="18"/>
    </location>
    <ligand>
        <name>ATP</name>
        <dbReference type="ChEBI" id="CHEBI:30616"/>
    </ligand>
</feature>
<evidence type="ECO:0000256" key="9">
    <source>
        <dbReference type="ARBA" id="ARBA00023141"/>
    </source>
</evidence>
<dbReference type="Pfam" id="PF01202">
    <property type="entry name" value="SKI"/>
    <property type="match status" value="1"/>
</dbReference>
<protein>
    <recommendedName>
        <fullName evidence="3 11">Shikimate kinase</fullName>
        <shortName evidence="11">SK</shortName>
        <ecNumber evidence="3 11">2.7.1.71</ecNumber>
    </recommendedName>
</protein>
<dbReference type="PROSITE" id="PS01128">
    <property type="entry name" value="SHIKIMATE_KINASE"/>
    <property type="match status" value="1"/>
</dbReference>
<evidence type="ECO:0000256" key="1">
    <source>
        <dbReference type="ARBA" id="ARBA00004842"/>
    </source>
</evidence>
<evidence type="ECO:0000256" key="3">
    <source>
        <dbReference type="ARBA" id="ARBA00012154"/>
    </source>
</evidence>
<comment type="similarity">
    <text evidence="2 11">Belongs to the shikimate kinase family.</text>
</comment>
<feature type="binding site" evidence="11">
    <location>
        <position position="35"/>
    </location>
    <ligand>
        <name>substrate</name>
    </ligand>
</feature>
<comment type="pathway">
    <text evidence="1 11">Metabolic intermediate biosynthesis; chorismate biosynthesis; chorismate from D-erythrose 4-phosphate and phosphoenolpyruvate: step 5/7.</text>
</comment>
<evidence type="ECO:0000256" key="11">
    <source>
        <dbReference type="HAMAP-Rule" id="MF_00109"/>
    </source>
</evidence>
<comment type="cofactor">
    <cofactor evidence="11">
        <name>Mg(2+)</name>
        <dbReference type="ChEBI" id="CHEBI:18420"/>
    </cofactor>
    <text evidence="11">Binds 1 Mg(2+) ion per subunit.</text>
</comment>
<evidence type="ECO:0000256" key="8">
    <source>
        <dbReference type="ARBA" id="ARBA00022840"/>
    </source>
</evidence>
<evidence type="ECO:0000313" key="13">
    <source>
        <dbReference type="Proteomes" id="UP001469365"/>
    </source>
</evidence>